<feature type="region of interest" description="Disordered" evidence="2">
    <location>
        <begin position="415"/>
        <end position="434"/>
    </location>
</feature>
<keyword evidence="3" id="KW-1133">Transmembrane helix</keyword>
<keyword evidence="3" id="KW-0812">Transmembrane</keyword>
<reference evidence="5" key="1">
    <citation type="submission" date="2016-11" db="EMBL/GenBank/DDBJ databases">
        <authorList>
            <person name="Varghese N."/>
            <person name="Submissions S."/>
        </authorList>
    </citation>
    <scope>NUCLEOTIDE SEQUENCE [LARGE SCALE GENOMIC DNA]</scope>
    <source>
        <strain evidence="5">DSM 6637</strain>
    </source>
</reference>
<sequence>MFWIISAAMTLVVAGAILRPFLRGGQARAIPAAAYDLGVYRDQLREVDRDVKRGVLTEAEAGRLRTEIGRKILDADRALSRHAAGDGPAARPWLAVALLVLAVAASAAVYWREGSPRMPDVPLKGRIAAADARLAALPAQAELEARAPVREPPVADPEYAQLIEKLREAVARNPDDQQGLELLAEHEARLGNIAAATEAQTRLIALRGDAAEPFDHARLALLRVEAAGGVVSAEAAAEVATALRLDPRLPQARYLQGLAYAQNDRPDLAFELWRDLLETSPPGAPWSLTIRQLIPELAWFAGHPEYRPPEAAAPGMPALPGPDADAMAAAGEMSAEEREQMVRGMVANLETRLATEGGTPEEWARLITSLVRIGDVSHAQEILAEARARFGATPEAAAVIEAAAAEVGLDGNAEAGADAGPAAAPTPAAAAAAE</sequence>
<evidence type="ECO:0000256" key="3">
    <source>
        <dbReference type="SAM" id="Phobius"/>
    </source>
</evidence>
<evidence type="ECO:0000256" key="1">
    <source>
        <dbReference type="ARBA" id="ARBA00022748"/>
    </source>
</evidence>
<gene>
    <name evidence="4" type="ORF">SAMN05444389_102245</name>
</gene>
<dbReference type="GO" id="GO:0017004">
    <property type="term" value="P:cytochrome complex assembly"/>
    <property type="evidence" value="ECO:0007669"/>
    <property type="project" value="UniProtKB-KW"/>
</dbReference>
<dbReference type="OrthoDB" id="9815847at2"/>
<evidence type="ECO:0000256" key="2">
    <source>
        <dbReference type="SAM" id="MobiDB-lite"/>
    </source>
</evidence>
<dbReference type="SUPFAM" id="SSF48452">
    <property type="entry name" value="TPR-like"/>
    <property type="match status" value="1"/>
</dbReference>
<dbReference type="AlphaFoldDB" id="A0A1M7EQ07"/>
<accession>A0A1M7EQ07</accession>
<dbReference type="EMBL" id="FRCK01000002">
    <property type="protein sequence ID" value="SHL93804.1"/>
    <property type="molecule type" value="Genomic_DNA"/>
</dbReference>
<dbReference type="Gene3D" id="1.25.40.10">
    <property type="entry name" value="Tetratricopeptide repeat domain"/>
    <property type="match status" value="1"/>
</dbReference>
<dbReference type="STRING" id="53463.SAMN05444389_102245"/>
<dbReference type="Proteomes" id="UP000184444">
    <property type="component" value="Unassembled WGS sequence"/>
</dbReference>
<dbReference type="NCBIfam" id="TIGR03142">
    <property type="entry name" value="cytochro_ccmI"/>
    <property type="match status" value="1"/>
</dbReference>
<protein>
    <submittedName>
        <fullName evidence="4">Cytochrome c-type biogenesis protein CcmH</fullName>
    </submittedName>
</protein>
<keyword evidence="5" id="KW-1185">Reference proteome</keyword>
<name>A0A1M7EQ07_9RHOB</name>
<keyword evidence="1" id="KW-0201">Cytochrome c-type biogenesis</keyword>
<keyword evidence="3" id="KW-0472">Membrane</keyword>
<organism evidence="4 5">
    <name type="scientific">Paracoccus solventivorans</name>
    <dbReference type="NCBI Taxonomy" id="53463"/>
    <lineage>
        <taxon>Bacteria</taxon>
        <taxon>Pseudomonadati</taxon>
        <taxon>Pseudomonadota</taxon>
        <taxon>Alphaproteobacteria</taxon>
        <taxon>Rhodobacterales</taxon>
        <taxon>Paracoccaceae</taxon>
        <taxon>Paracoccus</taxon>
    </lineage>
</organism>
<evidence type="ECO:0000313" key="4">
    <source>
        <dbReference type="EMBL" id="SHL93804.1"/>
    </source>
</evidence>
<dbReference type="RefSeq" id="WP_073062805.1">
    <property type="nucleotide sequence ID" value="NZ_FRCK01000002.1"/>
</dbReference>
<evidence type="ECO:0000313" key="5">
    <source>
        <dbReference type="Proteomes" id="UP000184444"/>
    </source>
</evidence>
<dbReference type="InterPro" id="IPR017560">
    <property type="entry name" value="Cyt_c_biogenesis_CcmI"/>
</dbReference>
<proteinExistence type="predicted"/>
<feature type="transmembrane region" description="Helical" evidence="3">
    <location>
        <begin position="93"/>
        <end position="111"/>
    </location>
</feature>
<dbReference type="InterPro" id="IPR011990">
    <property type="entry name" value="TPR-like_helical_dom_sf"/>
</dbReference>